<dbReference type="InterPro" id="IPR007267">
    <property type="entry name" value="GtrA_DPMS_TM"/>
</dbReference>
<evidence type="ECO:0000313" key="8">
    <source>
        <dbReference type="EMBL" id="MBP3983512.1"/>
    </source>
</evidence>
<dbReference type="AlphaFoldDB" id="A0A940X1M4"/>
<dbReference type="Proteomes" id="UP000673447">
    <property type="component" value="Unassembled WGS sequence"/>
</dbReference>
<evidence type="ECO:0000256" key="3">
    <source>
        <dbReference type="ARBA" id="ARBA00022692"/>
    </source>
</evidence>
<feature type="domain" description="GtrA/DPMS transmembrane" evidence="7">
    <location>
        <begin position="10"/>
        <end position="123"/>
    </location>
</feature>
<feature type="transmembrane region" description="Helical" evidence="6">
    <location>
        <begin position="12"/>
        <end position="34"/>
    </location>
</feature>
<gene>
    <name evidence="8" type="ORF">J5837_03660</name>
</gene>
<keyword evidence="5 6" id="KW-0472">Membrane</keyword>
<dbReference type="RefSeq" id="WP_210535353.1">
    <property type="nucleotide sequence ID" value="NZ_JAGKTC010000001.1"/>
</dbReference>
<dbReference type="EMBL" id="JAGKTC010000001">
    <property type="protein sequence ID" value="MBP3983512.1"/>
    <property type="molecule type" value="Genomic_DNA"/>
</dbReference>
<feature type="transmembrane region" description="Helical" evidence="6">
    <location>
        <begin position="72"/>
        <end position="95"/>
    </location>
</feature>
<protein>
    <submittedName>
        <fullName evidence="8">GtrA family protein</fullName>
    </submittedName>
</protein>
<feature type="transmembrane region" description="Helical" evidence="6">
    <location>
        <begin position="40"/>
        <end position="60"/>
    </location>
</feature>
<comment type="caution">
    <text evidence="8">The sequence shown here is derived from an EMBL/GenBank/DDBJ whole genome shotgun (WGS) entry which is preliminary data.</text>
</comment>
<name>A0A940X1M4_9GAMM</name>
<reference evidence="8" key="2">
    <citation type="submission" date="2021-03" db="EMBL/GenBank/DDBJ databases">
        <authorList>
            <person name="Cao W."/>
        </authorList>
    </citation>
    <scope>NUCLEOTIDE SEQUENCE</scope>
    <source>
        <strain evidence="8">110414</strain>
    </source>
</reference>
<comment type="subcellular location">
    <subcellularLocation>
        <location evidence="1">Membrane</location>
        <topology evidence="1">Multi-pass membrane protein</topology>
    </subcellularLocation>
</comment>
<dbReference type="GO" id="GO:0005886">
    <property type="term" value="C:plasma membrane"/>
    <property type="evidence" value="ECO:0007669"/>
    <property type="project" value="TreeGrafter"/>
</dbReference>
<comment type="similarity">
    <text evidence="2">Belongs to the GtrA family.</text>
</comment>
<dbReference type="PANTHER" id="PTHR38459:SF1">
    <property type="entry name" value="PROPHAGE BACTOPRENOL-LINKED GLUCOSE TRANSLOCASE HOMOLOG"/>
    <property type="match status" value="1"/>
</dbReference>
<feature type="transmembrane region" description="Helical" evidence="6">
    <location>
        <begin position="101"/>
        <end position="121"/>
    </location>
</feature>
<evidence type="ECO:0000256" key="2">
    <source>
        <dbReference type="ARBA" id="ARBA00009399"/>
    </source>
</evidence>
<evidence type="ECO:0000256" key="1">
    <source>
        <dbReference type="ARBA" id="ARBA00004141"/>
    </source>
</evidence>
<reference evidence="8" key="1">
    <citation type="journal article" date="2016" name="Int. J. Syst. Evol. Microbiol.">
        <title>Pseudoxanthomonas helianthi sp. nov., isolated from roots of Jerusalem artichoke (Helianthus tuberosus).</title>
        <authorList>
            <person name="Kittiwongwattana C."/>
            <person name="Thawai C."/>
        </authorList>
    </citation>
    <scope>NUCLEOTIDE SEQUENCE</scope>
    <source>
        <strain evidence="8">110414</strain>
    </source>
</reference>
<keyword evidence="3 6" id="KW-0812">Transmembrane</keyword>
<dbReference type="InterPro" id="IPR051401">
    <property type="entry name" value="GtrA_CellWall_Glycosyl"/>
</dbReference>
<evidence type="ECO:0000256" key="4">
    <source>
        <dbReference type="ARBA" id="ARBA00022989"/>
    </source>
</evidence>
<evidence type="ECO:0000259" key="7">
    <source>
        <dbReference type="Pfam" id="PF04138"/>
    </source>
</evidence>
<evidence type="ECO:0000256" key="5">
    <source>
        <dbReference type="ARBA" id="ARBA00023136"/>
    </source>
</evidence>
<proteinExistence type="inferred from homology"/>
<dbReference type="Pfam" id="PF04138">
    <property type="entry name" value="GtrA_DPMS_TM"/>
    <property type="match status" value="1"/>
</dbReference>
<dbReference type="PANTHER" id="PTHR38459">
    <property type="entry name" value="PROPHAGE BACTOPRENOL-LINKED GLUCOSE TRANSLOCASE HOMOLOG"/>
    <property type="match status" value="1"/>
</dbReference>
<keyword evidence="9" id="KW-1185">Reference proteome</keyword>
<evidence type="ECO:0000256" key="6">
    <source>
        <dbReference type="SAM" id="Phobius"/>
    </source>
</evidence>
<keyword evidence="4 6" id="KW-1133">Transmembrane helix</keyword>
<dbReference type="GO" id="GO:0000271">
    <property type="term" value="P:polysaccharide biosynthetic process"/>
    <property type="evidence" value="ECO:0007669"/>
    <property type="project" value="InterPro"/>
</dbReference>
<organism evidence="8 9">
    <name type="scientific">Pseudoxanthomonas helianthi</name>
    <dbReference type="NCBI Taxonomy" id="1453541"/>
    <lineage>
        <taxon>Bacteria</taxon>
        <taxon>Pseudomonadati</taxon>
        <taxon>Pseudomonadota</taxon>
        <taxon>Gammaproteobacteria</taxon>
        <taxon>Lysobacterales</taxon>
        <taxon>Lysobacteraceae</taxon>
        <taxon>Pseudoxanthomonas</taxon>
    </lineage>
</organism>
<accession>A0A940X1M4</accession>
<sequence length="127" mass="13974">MSLIRQGGSYVLVGLLQLLLDWAVFVAATALGVPAAPANLGARVSGAMLGFWLNGRVTFARDGEARLGWWRFVRFALVWLALTAISTWLVATLAARFGLHYAWLAKPVVEAALALPAFFLWRQVVYR</sequence>
<evidence type="ECO:0000313" key="9">
    <source>
        <dbReference type="Proteomes" id="UP000673447"/>
    </source>
</evidence>